<organism evidence="2 3">
    <name type="scientific">Geodermatophilus siccatus</name>
    <dbReference type="NCBI Taxonomy" id="1137991"/>
    <lineage>
        <taxon>Bacteria</taxon>
        <taxon>Bacillati</taxon>
        <taxon>Actinomycetota</taxon>
        <taxon>Actinomycetes</taxon>
        <taxon>Geodermatophilales</taxon>
        <taxon>Geodermatophilaceae</taxon>
        <taxon>Geodermatophilus</taxon>
    </lineage>
</organism>
<evidence type="ECO:0000313" key="2">
    <source>
        <dbReference type="EMBL" id="SDM01858.1"/>
    </source>
</evidence>
<dbReference type="STRING" id="1137991.SAMN05660642_01349"/>
<reference evidence="3" key="1">
    <citation type="submission" date="2016-10" db="EMBL/GenBank/DDBJ databases">
        <authorList>
            <person name="Varghese N."/>
            <person name="Submissions S."/>
        </authorList>
    </citation>
    <scope>NUCLEOTIDE SEQUENCE [LARGE SCALE GENOMIC DNA]</scope>
    <source>
        <strain evidence="3">DSM 45419</strain>
    </source>
</reference>
<dbReference type="GO" id="GO:0003677">
    <property type="term" value="F:DNA binding"/>
    <property type="evidence" value="ECO:0007669"/>
    <property type="project" value="InterPro"/>
</dbReference>
<keyword evidence="3" id="KW-1185">Reference proteome</keyword>
<evidence type="ECO:0000256" key="1">
    <source>
        <dbReference type="ARBA" id="ARBA00023172"/>
    </source>
</evidence>
<gene>
    <name evidence="2" type="ORF">SAMN05660642_01349</name>
</gene>
<protein>
    <recommendedName>
        <fullName evidence="4">Phage integrase family protein</fullName>
    </recommendedName>
</protein>
<dbReference type="InterPro" id="IPR013762">
    <property type="entry name" value="Integrase-like_cat_sf"/>
</dbReference>
<evidence type="ECO:0008006" key="4">
    <source>
        <dbReference type="Google" id="ProtNLM"/>
    </source>
</evidence>
<dbReference type="GO" id="GO:0006310">
    <property type="term" value="P:DNA recombination"/>
    <property type="evidence" value="ECO:0007669"/>
    <property type="project" value="UniProtKB-KW"/>
</dbReference>
<dbReference type="InterPro" id="IPR011010">
    <property type="entry name" value="DNA_brk_join_enz"/>
</dbReference>
<sequence length="707" mass="79495">MQKPAVADDSSNWTGLRLVYGGWKPSAAPQSAHVQPDAYVLAGRVLRKGHATPLPVFGDDYWNLTPASHRTNYPHDYFIDFTEIENPHHRLLAKEFTYSRLVRRERQGRRLPSIVSVYTDHGRLRLLLSFLEQRSLRLADLTEQDQIDFLNLLGARNQPATVFIRRHRLALLKRIYEHGHWLTHDRLSVFPWDGLSPSAAVGEPKPEENRTPRIPKEVMEPYLRGALFYVLTAAPDILAVTHECRRLDEVDANPPRDEAIAVLARWLEARQLAGRGLPMLPMRIARAKGRPTPDEGGTLNTAVCLGLAGLHNRVGRRSYIAAMLNDATARLGLEPGGLDTPITIDPETGQPWRARFDRISAFQERRLLIVACYVVTAFLSGMRDSEVQAMEPGCYFTEDLADGTIRHKVESTVYKGRASTGQRATWVVVEEVSKALDILQRINPSATLLFTLPDRRQNILGKHINDLLNEFRDHLNLTRPHDPVPSPGDAPWRFTTSQFRRTLAWFISEQPFGFVAGKRQFKHVRATTFQGYAGTSESGFRAEVEAEEAAARLADMEDHYDDMIAGVIPSRGGHQRLFADLAAIREELGDFPGYAPVDERRKRAMLANVAHNYYEGPLNACYYEEANALCRHDDETAPVLVRCTPGRCANSCITSAHAPAWRRIEADTMVMLELKGLSAPQRAILHNELREAQAVLTKIEGEGDADQ</sequence>
<keyword evidence="1" id="KW-0233">DNA recombination</keyword>
<dbReference type="SUPFAM" id="SSF56349">
    <property type="entry name" value="DNA breaking-rejoining enzymes"/>
    <property type="match status" value="1"/>
</dbReference>
<dbReference type="AlphaFoldDB" id="A0A1G9PSW4"/>
<dbReference type="Gene3D" id="1.10.443.10">
    <property type="entry name" value="Intergrase catalytic core"/>
    <property type="match status" value="1"/>
</dbReference>
<dbReference type="Proteomes" id="UP000198680">
    <property type="component" value="Unassembled WGS sequence"/>
</dbReference>
<dbReference type="GO" id="GO:0015074">
    <property type="term" value="P:DNA integration"/>
    <property type="evidence" value="ECO:0007669"/>
    <property type="project" value="InterPro"/>
</dbReference>
<accession>A0A1G9PSW4</accession>
<name>A0A1G9PSW4_9ACTN</name>
<evidence type="ECO:0000313" key="3">
    <source>
        <dbReference type="Proteomes" id="UP000198680"/>
    </source>
</evidence>
<dbReference type="EMBL" id="FNHE01000003">
    <property type="protein sequence ID" value="SDM01858.1"/>
    <property type="molecule type" value="Genomic_DNA"/>
</dbReference>
<proteinExistence type="predicted"/>